<dbReference type="InterPro" id="IPR006665">
    <property type="entry name" value="OmpA-like"/>
</dbReference>
<comment type="subunit">
    <text evidence="8">The Tol-Pal system is composed of five core proteins: the inner membrane proteins TolA, TolQ and TolR, the periplasmic protein TolB and the outer membrane protein Pal. They form a network linking the inner and outer membranes and the peptidoglycan layer.</text>
</comment>
<organism evidence="12 13">
    <name type="scientific">Candidatus Endobugula sertula</name>
    <name type="common">Bugula neritina bacterial symbiont</name>
    <dbReference type="NCBI Taxonomy" id="62101"/>
    <lineage>
        <taxon>Bacteria</taxon>
        <taxon>Pseudomonadati</taxon>
        <taxon>Pseudomonadota</taxon>
        <taxon>Gammaproteobacteria</taxon>
        <taxon>Cellvibrionales</taxon>
        <taxon>Cellvibrionaceae</taxon>
        <taxon>Candidatus Endobugula</taxon>
    </lineage>
</organism>
<comment type="caution">
    <text evidence="12">The sequence shown here is derived from an EMBL/GenBank/DDBJ whole genome shotgun (WGS) entry which is preliminary data.</text>
</comment>
<name>A0A1D2QLZ8_9GAMM</name>
<comment type="similarity">
    <text evidence="8">Belongs to the Pal lipoprotein family.</text>
</comment>
<evidence type="ECO:0000256" key="8">
    <source>
        <dbReference type="HAMAP-Rule" id="MF_02204"/>
    </source>
</evidence>
<accession>A0A1D2QLZ8</accession>
<evidence type="ECO:0000256" key="3">
    <source>
        <dbReference type="ARBA" id="ARBA00023136"/>
    </source>
</evidence>
<feature type="signal peptide" evidence="10">
    <location>
        <begin position="1"/>
        <end position="23"/>
    </location>
</feature>
<evidence type="ECO:0000256" key="2">
    <source>
        <dbReference type="ARBA" id="ARBA00022729"/>
    </source>
</evidence>
<dbReference type="PROSITE" id="PS51123">
    <property type="entry name" value="OMPA_2"/>
    <property type="match status" value="1"/>
</dbReference>
<evidence type="ECO:0000256" key="10">
    <source>
        <dbReference type="SAM" id="SignalP"/>
    </source>
</evidence>
<dbReference type="PANTHER" id="PTHR30329:SF21">
    <property type="entry name" value="LIPOPROTEIN YIAD-RELATED"/>
    <property type="match status" value="1"/>
</dbReference>
<gene>
    <name evidence="8" type="primary">pal</name>
    <name evidence="12" type="ORF">AB835_13325</name>
</gene>
<evidence type="ECO:0000256" key="7">
    <source>
        <dbReference type="ARBA" id="ARBA00023306"/>
    </source>
</evidence>
<keyword evidence="7 8" id="KW-0131">Cell cycle</keyword>
<dbReference type="Pfam" id="PF00691">
    <property type="entry name" value="OmpA"/>
    <property type="match status" value="1"/>
</dbReference>
<keyword evidence="2 8" id="KW-0732">Signal</keyword>
<evidence type="ECO:0000256" key="5">
    <source>
        <dbReference type="ARBA" id="ARBA00023237"/>
    </source>
</evidence>
<keyword evidence="3 8" id="KW-0472">Membrane</keyword>
<dbReference type="EMBL" id="MDLC01000065">
    <property type="protein sequence ID" value="ODS22587.1"/>
    <property type="molecule type" value="Genomic_DNA"/>
</dbReference>
<evidence type="ECO:0000256" key="9">
    <source>
        <dbReference type="SAM" id="MobiDB-lite"/>
    </source>
</evidence>
<keyword evidence="6 8" id="KW-0449">Lipoprotein</keyword>
<dbReference type="STRING" id="62101.AB835_13325"/>
<dbReference type="CDD" id="cd07185">
    <property type="entry name" value="OmpA_C-like"/>
    <property type="match status" value="1"/>
</dbReference>
<keyword evidence="1 8" id="KW-0132">Cell division</keyword>
<dbReference type="InterPro" id="IPR006664">
    <property type="entry name" value="OMP_bac"/>
</dbReference>
<dbReference type="InterPro" id="IPR036737">
    <property type="entry name" value="OmpA-like_sf"/>
</dbReference>
<comment type="subcellular location">
    <subcellularLocation>
        <location evidence="8">Cell outer membrane</location>
        <topology evidence="8">Lipid-anchor</topology>
    </subcellularLocation>
</comment>
<keyword evidence="4 8" id="KW-0564">Palmitate</keyword>
<sequence>MLNKTIKAAVGICAVSLFLSACSSTSTTDPNSAGVDASDSSVTTSGSGISSVTSAEDAAPSETVFYFDFDSSVLRPESRALLNAHAKALKANPRSVRLEGHADERGTREYNIALGERRAQSVRAYLLAQGVVSSIEVVSYGEEYPAVDASNEYAWQQNRRVEIK</sequence>
<feature type="domain" description="OmpA-like" evidence="11">
    <location>
        <begin position="54"/>
        <end position="164"/>
    </location>
</feature>
<feature type="region of interest" description="Disordered" evidence="9">
    <location>
        <begin position="25"/>
        <end position="54"/>
    </location>
</feature>
<evidence type="ECO:0000313" key="12">
    <source>
        <dbReference type="EMBL" id="ODS22587.1"/>
    </source>
</evidence>
<dbReference type="PROSITE" id="PS51257">
    <property type="entry name" value="PROKAR_LIPOPROTEIN"/>
    <property type="match status" value="1"/>
</dbReference>
<evidence type="ECO:0000313" key="13">
    <source>
        <dbReference type="Proteomes" id="UP000242502"/>
    </source>
</evidence>
<proteinExistence type="inferred from homology"/>
<dbReference type="HAMAP" id="MF_02204">
    <property type="entry name" value="Pal"/>
    <property type="match status" value="1"/>
</dbReference>
<evidence type="ECO:0000256" key="4">
    <source>
        <dbReference type="ARBA" id="ARBA00023139"/>
    </source>
</evidence>
<dbReference type="SUPFAM" id="SSF103088">
    <property type="entry name" value="OmpA-like"/>
    <property type="match status" value="1"/>
</dbReference>
<dbReference type="Gene3D" id="3.30.1330.60">
    <property type="entry name" value="OmpA-like domain"/>
    <property type="match status" value="1"/>
</dbReference>
<evidence type="ECO:0000256" key="6">
    <source>
        <dbReference type="ARBA" id="ARBA00023288"/>
    </source>
</evidence>
<dbReference type="PANTHER" id="PTHR30329">
    <property type="entry name" value="STATOR ELEMENT OF FLAGELLAR MOTOR COMPLEX"/>
    <property type="match status" value="1"/>
</dbReference>
<dbReference type="InterPro" id="IPR050330">
    <property type="entry name" value="Bact_OuterMem_StrucFunc"/>
</dbReference>
<dbReference type="InterPro" id="IPR014169">
    <property type="entry name" value="Pal_lipo_C"/>
</dbReference>
<comment type="function">
    <text evidence="8">Part of the Tol-Pal system, which plays a role in outer membrane invagination during cell division and is important for maintaining outer membrane integrity.</text>
</comment>
<evidence type="ECO:0000256" key="1">
    <source>
        <dbReference type="ARBA" id="ARBA00022618"/>
    </source>
</evidence>
<dbReference type="GO" id="GO:0009279">
    <property type="term" value="C:cell outer membrane"/>
    <property type="evidence" value="ECO:0007669"/>
    <property type="project" value="UniProtKB-SubCell"/>
</dbReference>
<reference evidence="12 13" key="1">
    <citation type="journal article" date="2016" name="Appl. Environ. Microbiol.">
        <title>Lack of Overt Genome Reduction in the Bryostatin-Producing Bryozoan Symbiont "Candidatus Endobugula sertula".</title>
        <authorList>
            <person name="Miller I.J."/>
            <person name="Vanee N."/>
            <person name="Fong S.S."/>
            <person name="Lim-Fong G.E."/>
            <person name="Kwan J.C."/>
        </authorList>
    </citation>
    <scope>NUCLEOTIDE SEQUENCE [LARGE SCALE GENOMIC DNA]</scope>
    <source>
        <strain evidence="12">AB1-4</strain>
    </source>
</reference>
<dbReference type="PRINTS" id="PR01021">
    <property type="entry name" value="OMPADOMAIN"/>
</dbReference>
<keyword evidence="5 8" id="KW-0998">Cell outer membrane</keyword>
<feature type="chain" id="PRO_5008906510" description="Peptidoglycan-associated lipoprotein" evidence="10">
    <location>
        <begin position="24"/>
        <end position="164"/>
    </location>
</feature>
<dbReference type="InterPro" id="IPR039001">
    <property type="entry name" value="Pal"/>
</dbReference>
<dbReference type="GO" id="GO:0051301">
    <property type="term" value="P:cell division"/>
    <property type="evidence" value="ECO:0007669"/>
    <property type="project" value="UniProtKB-UniRule"/>
</dbReference>
<dbReference type="NCBIfam" id="TIGR02802">
    <property type="entry name" value="Pal_lipo"/>
    <property type="match status" value="1"/>
</dbReference>
<dbReference type="AlphaFoldDB" id="A0A1D2QLZ8"/>
<dbReference type="Proteomes" id="UP000242502">
    <property type="component" value="Unassembled WGS sequence"/>
</dbReference>
<evidence type="ECO:0000259" key="11">
    <source>
        <dbReference type="PROSITE" id="PS51123"/>
    </source>
</evidence>
<feature type="compositionally biased region" description="Low complexity" evidence="9">
    <location>
        <begin position="34"/>
        <end position="54"/>
    </location>
</feature>
<protein>
    <recommendedName>
        <fullName evidence="8">Peptidoglycan-associated lipoprotein</fullName>
        <shortName evidence="8">PAL</shortName>
    </recommendedName>
</protein>